<dbReference type="OrthoDB" id="117697at2759"/>
<protein>
    <submittedName>
        <fullName evidence="6">Uncharacterized protein</fullName>
    </submittedName>
</protein>
<proteinExistence type="predicted"/>
<comment type="caution">
    <text evidence="6">The sequence shown here is derived from an EMBL/GenBank/DDBJ whole genome shotgun (WGS) entry which is preliminary data.</text>
</comment>
<dbReference type="Proteomes" id="UP000736787">
    <property type="component" value="Unassembled WGS sequence"/>
</dbReference>
<dbReference type="EMBL" id="MJFZ01000611">
    <property type="protein sequence ID" value="RAW26855.1"/>
    <property type="molecule type" value="Genomic_DNA"/>
</dbReference>
<evidence type="ECO:0000313" key="4">
    <source>
        <dbReference type="EMBL" id="KAG2965713.1"/>
    </source>
</evidence>
<dbReference type="EMBL" id="RCML01001083">
    <property type="protein sequence ID" value="KAG2965713.1"/>
    <property type="molecule type" value="Genomic_DNA"/>
</dbReference>
<evidence type="ECO:0000313" key="2">
    <source>
        <dbReference type="EMBL" id="KAG2884799.1"/>
    </source>
</evidence>
<dbReference type="Proteomes" id="UP000760860">
    <property type="component" value="Unassembled WGS sequence"/>
</dbReference>
<name>A0A329RQE8_9STRA</name>
<dbReference type="AlphaFoldDB" id="A0A329RQE8"/>
<evidence type="ECO:0000313" key="7">
    <source>
        <dbReference type="Proteomes" id="UP000251314"/>
    </source>
</evidence>
<accession>A0A329RQE8</accession>
<dbReference type="Proteomes" id="UP000774804">
    <property type="component" value="Unassembled WGS sequence"/>
</dbReference>
<dbReference type="VEuPathDB" id="FungiDB:PC110_g16742"/>
<dbReference type="EMBL" id="RCMK01001464">
    <property type="protein sequence ID" value="KAG2893833.1"/>
    <property type="molecule type" value="Genomic_DNA"/>
</dbReference>
<sequence length="61" mass="7131">MDRAPPALLQDVYRDQLVAFTPEKEQWMKSKVYKGVGTVYIIGRVCRRPKKGRYASLFQIQ</sequence>
<dbReference type="EMBL" id="RCMI01001466">
    <property type="protein sequence ID" value="KAG2884799.1"/>
    <property type="molecule type" value="Genomic_DNA"/>
</dbReference>
<evidence type="ECO:0000313" key="6">
    <source>
        <dbReference type="EMBL" id="RAW26855.1"/>
    </source>
</evidence>
<dbReference type="EMBL" id="RCMG01001059">
    <property type="protein sequence ID" value="KAG2837593.1"/>
    <property type="molecule type" value="Genomic_DNA"/>
</dbReference>
<dbReference type="Proteomes" id="UP000251314">
    <property type="component" value="Unassembled WGS sequence"/>
</dbReference>
<gene>
    <name evidence="6" type="ORF">PC110_g16742</name>
    <name evidence="1" type="ORF">PC113_g19809</name>
    <name evidence="2" type="ORF">PC115_g21217</name>
    <name evidence="3" type="ORF">PC117_g23667</name>
    <name evidence="4" type="ORF">PC118_g19592</name>
    <name evidence="5" type="ORF">PC129_g14392</name>
</gene>
<keyword evidence="7" id="KW-1185">Reference proteome</keyword>
<reference evidence="6 7" key="1">
    <citation type="submission" date="2018-01" db="EMBL/GenBank/DDBJ databases">
        <title>Draft genome of the strawberry crown rot pathogen Phytophthora cactorum.</title>
        <authorList>
            <person name="Armitage A.D."/>
            <person name="Lysoe E."/>
            <person name="Nellist C.F."/>
            <person name="Harrison R.J."/>
            <person name="Brurberg M.B."/>
        </authorList>
    </citation>
    <scope>NUCLEOTIDE SEQUENCE [LARGE SCALE GENOMIC DNA]</scope>
    <source>
        <strain evidence="6 7">10300</strain>
    </source>
</reference>
<reference evidence="1" key="2">
    <citation type="submission" date="2018-10" db="EMBL/GenBank/DDBJ databases">
        <title>Effector identification in a new, highly contiguous assembly of the strawberry crown rot pathogen Phytophthora cactorum.</title>
        <authorList>
            <person name="Armitage A.D."/>
            <person name="Nellist C.F."/>
            <person name="Bates H."/>
            <person name="Vickerstaff R.J."/>
            <person name="Harrison R.J."/>
        </authorList>
    </citation>
    <scope>NUCLEOTIDE SEQUENCE</scope>
    <source>
        <strain evidence="1">15-7</strain>
        <strain evidence="2">4032</strain>
        <strain evidence="3">4040</strain>
        <strain evidence="4">P415</strain>
        <strain evidence="5">P421</strain>
    </source>
</reference>
<evidence type="ECO:0000313" key="1">
    <source>
        <dbReference type="EMBL" id="KAG2837593.1"/>
    </source>
</evidence>
<organism evidence="6 7">
    <name type="scientific">Phytophthora cactorum</name>
    <dbReference type="NCBI Taxonomy" id="29920"/>
    <lineage>
        <taxon>Eukaryota</taxon>
        <taxon>Sar</taxon>
        <taxon>Stramenopiles</taxon>
        <taxon>Oomycota</taxon>
        <taxon>Peronosporomycetes</taxon>
        <taxon>Peronosporales</taxon>
        <taxon>Peronosporaceae</taxon>
        <taxon>Phytophthora</taxon>
    </lineage>
</organism>
<evidence type="ECO:0000313" key="3">
    <source>
        <dbReference type="EMBL" id="KAG2893833.1"/>
    </source>
</evidence>
<dbReference type="EMBL" id="RCMV01000616">
    <property type="protein sequence ID" value="KAG3214706.1"/>
    <property type="molecule type" value="Genomic_DNA"/>
</dbReference>
<dbReference type="Proteomes" id="UP000735874">
    <property type="component" value="Unassembled WGS sequence"/>
</dbReference>
<evidence type="ECO:0000313" key="5">
    <source>
        <dbReference type="EMBL" id="KAG3214706.1"/>
    </source>
</evidence>
<dbReference type="Proteomes" id="UP000697107">
    <property type="component" value="Unassembled WGS sequence"/>
</dbReference>